<reference evidence="4" key="5">
    <citation type="submission" date="2025-09" db="UniProtKB">
        <authorList>
            <consortium name="Ensembl"/>
        </authorList>
    </citation>
    <scope>IDENTIFICATION</scope>
</reference>
<keyword evidence="2" id="KW-0677">Repeat</keyword>
<evidence type="ECO:0000256" key="2">
    <source>
        <dbReference type="ARBA" id="ARBA00022737"/>
    </source>
</evidence>
<dbReference type="InParanoid" id="A0A4W3J0B6"/>
<reference evidence="5" key="3">
    <citation type="journal article" date="2014" name="Nature">
        <title>Elephant shark genome provides unique insights into gnathostome evolution.</title>
        <authorList>
            <consortium name="International Elephant Shark Genome Sequencing Consortium"/>
            <person name="Venkatesh B."/>
            <person name="Lee A.P."/>
            <person name="Ravi V."/>
            <person name="Maurya A.K."/>
            <person name="Lian M.M."/>
            <person name="Swann J.B."/>
            <person name="Ohta Y."/>
            <person name="Flajnik M.F."/>
            <person name="Sutoh Y."/>
            <person name="Kasahara M."/>
            <person name="Hoon S."/>
            <person name="Gangu V."/>
            <person name="Roy S.W."/>
            <person name="Irimia M."/>
            <person name="Korzh V."/>
            <person name="Kondrychyn I."/>
            <person name="Lim Z.W."/>
            <person name="Tay B.H."/>
            <person name="Tohari S."/>
            <person name="Kong K.W."/>
            <person name="Ho S."/>
            <person name="Lorente-Galdos B."/>
            <person name="Quilez J."/>
            <person name="Marques-Bonet T."/>
            <person name="Raney B.J."/>
            <person name="Ingham P.W."/>
            <person name="Tay A."/>
            <person name="Hillier L.W."/>
            <person name="Minx P."/>
            <person name="Boehm T."/>
            <person name="Wilson R.K."/>
            <person name="Brenner S."/>
            <person name="Warren W.C."/>
        </authorList>
    </citation>
    <scope>NUCLEOTIDE SEQUENCE [LARGE SCALE GENOMIC DNA]</scope>
</reference>
<sequence>MCGVCLNPGPLQPGGAPQRHHGISARLLAPVFQVPGDRRSDFHPLHLHHIRYDGHRDAPETQGSVPGLQRPLPLLLLLHHPGSGGWLGGLPLERQGSAQKVSWGHAKFLSQDQITEYKECFSFYDKKHKGKITAGDLITVMRCLGTSPTPPEVQRHLHSHRIDRNGEVDFSTFLAIIHQQQQQEDPAREILEAMTMADTQRNGYITVSELRTKLTCTGERLTDKEVDDLLKETNVSPYGVVRYNQFVNMLMLPSPDY</sequence>
<dbReference type="Pfam" id="PF13499">
    <property type="entry name" value="EF-hand_7"/>
    <property type="match status" value="1"/>
</dbReference>
<dbReference type="FunFam" id="1.10.238.10:FF:000527">
    <property type="entry name" value="Calmodulin-3"/>
    <property type="match status" value="1"/>
</dbReference>
<organism evidence="4 5">
    <name type="scientific">Callorhinchus milii</name>
    <name type="common">Ghost shark</name>
    <dbReference type="NCBI Taxonomy" id="7868"/>
    <lineage>
        <taxon>Eukaryota</taxon>
        <taxon>Metazoa</taxon>
        <taxon>Chordata</taxon>
        <taxon>Craniata</taxon>
        <taxon>Vertebrata</taxon>
        <taxon>Chondrichthyes</taxon>
        <taxon>Holocephali</taxon>
        <taxon>Chimaeriformes</taxon>
        <taxon>Callorhinchidae</taxon>
        <taxon>Callorhinchus</taxon>
    </lineage>
</organism>
<protein>
    <submittedName>
        <fullName evidence="4">Calmodulin-like 4a</fullName>
    </submittedName>
</protein>
<dbReference type="SMART" id="SM00054">
    <property type="entry name" value="EFh"/>
    <property type="match status" value="3"/>
</dbReference>
<dbReference type="GO" id="GO:0005509">
    <property type="term" value="F:calcium ion binding"/>
    <property type="evidence" value="ECO:0007669"/>
    <property type="project" value="InterPro"/>
</dbReference>
<dbReference type="PANTHER" id="PTHR23048">
    <property type="entry name" value="MYOSIN LIGHT CHAIN 1, 3"/>
    <property type="match status" value="1"/>
</dbReference>
<dbReference type="SUPFAM" id="SSF47473">
    <property type="entry name" value="EF-hand"/>
    <property type="match status" value="1"/>
</dbReference>
<comment type="similarity">
    <text evidence="1">Belongs to the calmodulin family.</text>
</comment>
<reference evidence="5" key="1">
    <citation type="journal article" date="2006" name="Science">
        <title>Ancient noncoding elements conserved in the human genome.</title>
        <authorList>
            <person name="Venkatesh B."/>
            <person name="Kirkness E.F."/>
            <person name="Loh Y.H."/>
            <person name="Halpern A.L."/>
            <person name="Lee A.P."/>
            <person name="Johnson J."/>
            <person name="Dandona N."/>
            <person name="Viswanathan L.D."/>
            <person name="Tay A."/>
            <person name="Venter J.C."/>
            <person name="Strausberg R.L."/>
            <person name="Brenner S."/>
        </authorList>
    </citation>
    <scope>NUCLEOTIDE SEQUENCE [LARGE SCALE GENOMIC DNA]</scope>
</reference>
<accession>A0A4W3J0B6</accession>
<feature type="domain" description="EF-hand" evidence="3">
    <location>
        <begin position="112"/>
        <end position="147"/>
    </location>
</feature>
<evidence type="ECO:0000259" key="3">
    <source>
        <dbReference type="PROSITE" id="PS50222"/>
    </source>
</evidence>
<dbReference type="InterPro" id="IPR050230">
    <property type="entry name" value="CALM/Myosin/TropC-like"/>
</dbReference>
<gene>
    <name evidence="4" type="primary">LOC103189580</name>
</gene>
<dbReference type="Gene3D" id="1.10.238.10">
    <property type="entry name" value="EF-hand"/>
    <property type="match status" value="1"/>
</dbReference>
<dbReference type="GO" id="GO:0016460">
    <property type="term" value="C:myosin II complex"/>
    <property type="evidence" value="ECO:0007669"/>
    <property type="project" value="TreeGrafter"/>
</dbReference>
<feature type="domain" description="EF-hand" evidence="3">
    <location>
        <begin position="185"/>
        <end position="220"/>
    </location>
</feature>
<reference evidence="4" key="4">
    <citation type="submission" date="2025-08" db="UniProtKB">
        <authorList>
            <consortium name="Ensembl"/>
        </authorList>
    </citation>
    <scope>IDENTIFICATION</scope>
</reference>
<name>A0A4W3J0B6_CALMI</name>
<dbReference type="CDD" id="cd00051">
    <property type="entry name" value="EFh"/>
    <property type="match status" value="1"/>
</dbReference>
<dbReference type="InterPro" id="IPR011992">
    <property type="entry name" value="EF-hand-dom_pair"/>
</dbReference>
<dbReference type="PROSITE" id="PS50222">
    <property type="entry name" value="EF_HAND_2"/>
    <property type="match status" value="2"/>
</dbReference>
<dbReference type="InterPro" id="IPR002048">
    <property type="entry name" value="EF_hand_dom"/>
</dbReference>
<dbReference type="AlphaFoldDB" id="A0A4W3J0B6"/>
<dbReference type="Ensembl" id="ENSCMIT00000035843.1">
    <property type="protein sequence ID" value="ENSCMIP00000035317.1"/>
    <property type="gene ID" value="ENSCMIG00000014948.1"/>
</dbReference>
<evidence type="ECO:0000313" key="5">
    <source>
        <dbReference type="Proteomes" id="UP000314986"/>
    </source>
</evidence>
<proteinExistence type="inferred from homology"/>
<reference evidence="5" key="2">
    <citation type="journal article" date="2007" name="PLoS Biol.">
        <title>Survey sequencing and comparative analysis of the elephant shark (Callorhinchus milii) genome.</title>
        <authorList>
            <person name="Venkatesh B."/>
            <person name="Kirkness E.F."/>
            <person name="Loh Y.H."/>
            <person name="Halpern A.L."/>
            <person name="Lee A.P."/>
            <person name="Johnson J."/>
            <person name="Dandona N."/>
            <person name="Viswanathan L.D."/>
            <person name="Tay A."/>
            <person name="Venter J.C."/>
            <person name="Strausberg R.L."/>
            <person name="Brenner S."/>
        </authorList>
    </citation>
    <scope>NUCLEOTIDE SEQUENCE [LARGE SCALE GENOMIC DNA]</scope>
</reference>
<dbReference type="STRING" id="7868.ENSCMIP00000035317"/>
<keyword evidence="5" id="KW-1185">Reference proteome</keyword>
<dbReference type="Pfam" id="PF13405">
    <property type="entry name" value="EF-hand_6"/>
    <property type="match status" value="1"/>
</dbReference>
<evidence type="ECO:0000313" key="4">
    <source>
        <dbReference type="Ensembl" id="ENSCMIP00000035317.1"/>
    </source>
</evidence>
<evidence type="ECO:0000256" key="1">
    <source>
        <dbReference type="ARBA" id="ARBA00009763"/>
    </source>
</evidence>
<dbReference type="PANTHER" id="PTHR23048:SF45">
    <property type="entry name" value="CALMODULIN LIKE 4"/>
    <property type="match status" value="1"/>
</dbReference>
<dbReference type="GeneTree" id="ENSGT00940000157859"/>
<dbReference type="Proteomes" id="UP000314986">
    <property type="component" value="Unassembled WGS sequence"/>
</dbReference>